<protein>
    <submittedName>
        <fullName evidence="1">N4 gp67-like protein</fullName>
    </submittedName>
</protein>
<sequence length="263" mass="30026">MGRSVSTREHLPSRGELHRMTIQLKQVIDLLAEGELSNIKYVNIDTGALVLERVPSLIRAINLGVLDLHKRFLLKEGMLKIQLEEGRRLYPLRPAYQVGQKPKPGVPQFITEGNKLGRQSILKIEKIIGDNGVEYYLNDTWQPLNITTPEFDVLEISDEFYCHSSSKTLEVRYRRAPTPMKICVDNLDSWGCIDIDLPYTHLQALLYFVASRCQTPIGFMENTAQEGFNFSQKYEAECANLDAQNLRIDPVGNQDRFTRGGWV</sequence>
<evidence type="ECO:0000313" key="1">
    <source>
        <dbReference type="EMBL" id="CDN96890.1"/>
    </source>
</evidence>
<keyword evidence="2" id="KW-1185">Reference proteome</keyword>
<proteinExistence type="predicted"/>
<dbReference type="GeneID" id="19487201"/>
<name>X5L121_9CAUD</name>
<evidence type="ECO:0000313" key="2">
    <source>
        <dbReference type="Proteomes" id="UP000019788"/>
    </source>
</evidence>
<dbReference type="RefSeq" id="YP_009031854.1">
    <property type="nucleotide sequence ID" value="NC_024140.1"/>
</dbReference>
<dbReference type="EMBL" id="HG962375">
    <property type="protein sequence ID" value="CDN96890.1"/>
    <property type="molecule type" value="Genomic_DNA"/>
</dbReference>
<gene>
    <name evidence="1" type="primary">ORF77</name>
</gene>
<accession>X5L121</accession>
<dbReference type="KEGG" id="vg:19487201"/>
<organism evidence="1 2">
    <name type="scientific">Pseudomonas phage vB_PaeP_C2-10_Ab09</name>
    <dbReference type="NCBI Taxonomy" id="1476391"/>
    <lineage>
        <taxon>Viruses</taxon>
        <taxon>Duplodnaviria</taxon>
        <taxon>Heunggongvirae</taxon>
        <taxon>Uroviricota</taxon>
        <taxon>Caudoviricetes</taxon>
        <taxon>Schitoviridae</taxon>
        <taxon>Migulavirinae</taxon>
        <taxon>Litunavirus</taxon>
        <taxon>Litunavirus Ab09</taxon>
    </lineage>
</organism>
<reference evidence="2" key="1">
    <citation type="journal article" date="2015" name="PLoS ONE">
        <title>Investigation of a Large Collection of Pseudomonas aeruginosa Bacteriophages Collected from a Single Environmental Source in Abidjan, Cote d'Ivoire.</title>
        <authorList>
            <person name="Essoh C."/>
            <person name="Latino L."/>
            <person name="Midoux C."/>
            <person name="Blouin Y."/>
            <person name="Loukou G."/>
            <person name="Nguetta S.P."/>
            <person name="Lathro S."/>
            <person name="Cablanmian A."/>
            <person name="Kouassi A.K."/>
            <person name="Vergnaud G."/>
            <person name="Pourcel C."/>
        </authorList>
    </citation>
    <scope>NUCLEOTIDE SEQUENCE [LARGE SCALE GENOMIC DNA]</scope>
</reference>
<dbReference type="Proteomes" id="UP000019788">
    <property type="component" value="Segment"/>
</dbReference>